<dbReference type="GO" id="GO:0008168">
    <property type="term" value="F:methyltransferase activity"/>
    <property type="evidence" value="ECO:0007669"/>
    <property type="project" value="UniProtKB-KW"/>
</dbReference>
<dbReference type="Pfam" id="PF04072">
    <property type="entry name" value="LCM"/>
    <property type="match status" value="1"/>
</dbReference>
<comment type="caution">
    <text evidence="4">The sequence shown here is derived from an EMBL/GenBank/DDBJ whole genome shotgun (WGS) entry which is preliminary data.</text>
</comment>
<dbReference type="InterPro" id="IPR007213">
    <property type="entry name" value="Ppm1/Ppm2/Tcmp"/>
</dbReference>
<name>A0A0M9VRL5_ESCWE</name>
<dbReference type="SUPFAM" id="SSF53335">
    <property type="entry name" value="S-adenosyl-L-methionine-dependent methyltransferases"/>
    <property type="match status" value="1"/>
</dbReference>
<dbReference type="OrthoDB" id="203237at2759"/>
<dbReference type="EMBL" id="LGSR01000029">
    <property type="protein sequence ID" value="KOS16719.1"/>
    <property type="molecule type" value="Genomic_DNA"/>
</dbReference>
<sequence>MQFDTGETQGQRNTHRAPVSPDEVSSMGPVSQTALLTLSGRAHDAVSKRPILGDRWAVDMLHRIPSLGSPMVLNRFFYPGIALRSLLYDQWTTEFLHRNPDATVLHLACGLDTRALRVSPLGPGVRWIDVDVPEVVALRRRLLSSEPASGGEYHLLAASVLDLALLQGIPDDRPTLIVAEGLLLYLSREGVLDLMQRLAARFPSGQIVCDFCSGAFTWFRHLPLAMFRVIDLFGFTANDGNELAAASPRLLLTDNLAISDIPNQELCPWYLRVLSKLTSWIPVLRTMYSVCRLEIREPEDD</sequence>
<feature type="compositionally biased region" description="Polar residues" evidence="3">
    <location>
        <begin position="1"/>
        <end position="12"/>
    </location>
</feature>
<keyword evidence="1 4" id="KW-0489">Methyltransferase</keyword>
<dbReference type="Gene3D" id="3.40.50.150">
    <property type="entry name" value="Vaccinia Virus protein VP39"/>
    <property type="match status" value="1"/>
</dbReference>
<evidence type="ECO:0000313" key="4">
    <source>
        <dbReference type="EMBL" id="KOS16719.1"/>
    </source>
</evidence>
<dbReference type="PANTHER" id="PTHR43619:SF2">
    <property type="entry name" value="S-ADENOSYL-L-METHIONINE-DEPENDENT METHYLTRANSFERASES SUPERFAMILY PROTEIN"/>
    <property type="match status" value="1"/>
</dbReference>
<organism evidence="4 5">
    <name type="scientific">Escovopsis weberi</name>
    <dbReference type="NCBI Taxonomy" id="150374"/>
    <lineage>
        <taxon>Eukaryota</taxon>
        <taxon>Fungi</taxon>
        <taxon>Dikarya</taxon>
        <taxon>Ascomycota</taxon>
        <taxon>Pezizomycotina</taxon>
        <taxon>Sordariomycetes</taxon>
        <taxon>Hypocreomycetidae</taxon>
        <taxon>Hypocreales</taxon>
        <taxon>Hypocreaceae</taxon>
        <taxon>Escovopsis</taxon>
    </lineage>
</organism>
<protein>
    <submittedName>
        <fullName evidence="4">Tetracenomycin polyketide synthesis O-methyltransferase TcmP</fullName>
    </submittedName>
</protein>
<dbReference type="GO" id="GO:0032259">
    <property type="term" value="P:methylation"/>
    <property type="evidence" value="ECO:0007669"/>
    <property type="project" value="UniProtKB-KW"/>
</dbReference>
<proteinExistence type="predicted"/>
<dbReference type="AlphaFoldDB" id="A0A0M9VRL5"/>
<dbReference type="InterPro" id="IPR016874">
    <property type="entry name" value="TcmP-like"/>
</dbReference>
<dbReference type="PIRSF" id="PIRSF028177">
    <property type="entry name" value="Polyketide_synth_Omtfrase_TcmP"/>
    <property type="match status" value="1"/>
</dbReference>
<keyword evidence="2 4" id="KW-0808">Transferase</keyword>
<evidence type="ECO:0000256" key="3">
    <source>
        <dbReference type="SAM" id="MobiDB-lite"/>
    </source>
</evidence>
<dbReference type="InterPro" id="IPR029063">
    <property type="entry name" value="SAM-dependent_MTases_sf"/>
</dbReference>
<feature type="region of interest" description="Disordered" evidence="3">
    <location>
        <begin position="1"/>
        <end position="28"/>
    </location>
</feature>
<dbReference type="PANTHER" id="PTHR43619">
    <property type="entry name" value="S-ADENOSYL-L-METHIONINE-DEPENDENT METHYLTRANSFERASE YKTD-RELATED"/>
    <property type="match status" value="1"/>
</dbReference>
<keyword evidence="5" id="KW-1185">Reference proteome</keyword>
<evidence type="ECO:0000313" key="5">
    <source>
        <dbReference type="Proteomes" id="UP000053831"/>
    </source>
</evidence>
<evidence type="ECO:0000256" key="2">
    <source>
        <dbReference type="ARBA" id="ARBA00022679"/>
    </source>
</evidence>
<reference evidence="4 5" key="1">
    <citation type="submission" date="2015-07" db="EMBL/GenBank/DDBJ databases">
        <title>The genome of the fungus Escovopsis weberi, a specialized disease agent of ant agriculture.</title>
        <authorList>
            <person name="de Man T.J."/>
            <person name="Stajich J.E."/>
            <person name="Kubicek C.P."/>
            <person name="Chenthamara K."/>
            <person name="Atanasova L."/>
            <person name="Druzhinina I.S."/>
            <person name="Birnbaum S."/>
            <person name="Barribeau S.M."/>
            <person name="Teiling C."/>
            <person name="Suen G."/>
            <person name="Currie C."/>
            <person name="Gerardo N.M."/>
        </authorList>
    </citation>
    <scope>NUCLEOTIDE SEQUENCE [LARGE SCALE GENOMIC DNA]</scope>
</reference>
<evidence type="ECO:0000256" key="1">
    <source>
        <dbReference type="ARBA" id="ARBA00022603"/>
    </source>
</evidence>
<dbReference type="Proteomes" id="UP000053831">
    <property type="component" value="Unassembled WGS sequence"/>
</dbReference>
<dbReference type="STRING" id="150374.A0A0M9VRL5"/>
<accession>A0A0M9VRL5</accession>
<gene>
    <name evidence="4" type="ORF">ESCO_004944</name>
</gene>